<dbReference type="RefSeq" id="WP_381204592.1">
    <property type="nucleotide sequence ID" value="NZ_JBHSPC010000008.1"/>
</dbReference>
<keyword evidence="3" id="KW-1185">Reference proteome</keyword>
<evidence type="ECO:0000313" key="3">
    <source>
        <dbReference type="Proteomes" id="UP001596183"/>
    </source>
</evidence>
<keyword evidence="1" id="KW-1133">Transmembrane helix</keyword>
<comment type="caution">
    <text evidence="2">The sequence shown here is derived from an EMBL/GenBank/DDBJ whole genome shotgun (WGS) entry which is preliminary data.</text>
</comment>
<protein>
    <submittedName>
        <fullName evidence="2">Uncharacterized protein</fullName>
    </submittedName>
</protein>
<gene>
    <name evidence="2" type="ORF">ACFP2V_02205</name>
</gene>
<feature type="transmembrane region" description="Helical" evidence="1">
    <location>
        <begin position="67"/>
        <end position="85"/>
    </location>
</feature>
<evidence type="ECO:0000313" key="2">
    <source>
        <dbReference type="EMBL" id="MFC5668971.1"/>
    </source>
</evidence>
<dbReference type="EMBL" id="JBHSPC010000008">
    <property type="protein sequence ID" value="MFC5668971.1"/>
    <property type="molecule type" value="Genomic_DNA"/>
</dbReference>
<organism evidence="2 3">
    <name type="scientific">Streptomyces incanus</name>
    <dbReference type="NCBI Taxonomy" id="887453"/>
    <lineage>
        <taxon>Bacteria</taxon>
        <taxon>Bacillati</taxon>
        <taxon>Actinomycetota</taxon>
        <taxon>Actinomycetes</taxon>
        <taxon>Kitasatosporales</taxon>
        <taxon>Streptomycetaceae</taxon>
        <taxon>Streptomyces</taxon>
    </lineage>
</organism>
<proteinExistence type="predicted"/>
<name>A0ABW0XKC3_9ACTN</name>
<dbReference type="Proteomes" id="UP001596183">
    <property type="component" value="Unassembled WGS sequence"/>
</dbReference>
<reference evidence="3" key="1">
    <citation type="journal article" date="2019" name="Int. J. Syst. Evol. Microbiol.">
        <title>The Global Catalogue of Microorganisms (GCM) 10K type strain sequencing project: providing services to taxonomists for standard genome sequencing and annotation.</title>
        <authorList>
            <consortium name="The Broad Institute Genomics Platform"/>
            <consortium name="The Broad Institute Genome Sequencing Center for Infectious Disease"/>
            <person name="Wu L."/>
            <person name="Ma J."/>
        </authorList>
    </citation>
    <scope>NUCLEOTIDE SEQUENCE [LARGE SCALE GENOMIC DNA]</scope>
    <source>
        <strain evidence="3">JCM 13852</strain>
    </source>
</reference>
<feature type="transmembrane region" description="Helical" evidence="1">
    <location>
        <begin position="12"/>
        <end position="30"/>
    </location>
</feature>
<evidence type="ECO:0000256" key="1">
    <source>
        <dbReference type="SAM" id="Phobius"/>
    </source>
</evidence>
<feature type="transmembrane region" description="Helical" evidence="1">
    <location>
        <begin position="42"/>
        <end position="60"/>
    </location>
</feature>
<sequence length="88" mass="9776">MKKPLGQAVADNMWGMAALFVCASFISFAFIHTESARTVGWVLYYCGWIPPVGMSLWCLARREKLGIGALFSFTLLIVSGCLFWLNHG</sequence>
<keyword evidence="1" id="KW-0472">Membrane</keyword>
<keyword evidence="1" id="KW-0812">Transmembrane</keyword>
<accession>A0ABW0XKC3</accession>